<keyword evidence="2" id="KW-0808">Transferase</keyword>
<evidence type="ECO:0000313" key="3">
    <source>
        <dbReference type="Proteomes" id="UP001178354"/>
    </source>
</evidence>
<accession>A0AAW8AYB9</accession>
<keyword evidence="2" id="KW-0489">Methyltransferase</keyword>
<dbReference type="EMBL" id="JAUUUU010000001">
    <property type="protein sequence ID" value="MDP1519855.1"/>
    <property type="molecule type" value="Genomic_DNA"/>
</dbReference>
<protein>
    <submittedName>
        <fullName evidence="2">Methyltransferase</fullName>
    </submittedName>
</protein>
<dbReference type="RefSeq" id="WP_305169366.1">
    <property type="nucleotide sequence ID" value="NZ_JAUUUU010000001.1"/>
</dbReference>
<keyword evidence="1" id="KW-0732">Signal</keyword>
<name>A0AAW8AYB9_9GAMM</name>
<proteinExistence type="predicted"/>
<gene>
    <name evidence="2" type="ORF">Q8A57_02635</name>
</gene>
<sequence>MIKSVRYTPWLALMVLFCAVAQANPLQGEHRTPEFAERDVWRHPAETLAFFDVEPAMTVVEIWPGGGWYTEILAPLMQEGTFYAAHFPTGIGVKFYDLSRQRFEEKLLSLPKVYGKVKLSTFDPVRGQLLTPEATADRVLTFRNVHNWLRTGSEQQAFNLFYQALKPGGILGVVEHRAKEGTTRQAMLASGYMTEAYVIELAENAGFVLDAKSDINANPKDSADHPAGVWTLPPTLRLGSENQEKYLAIGESDRMTLKFRKPETL</sequence>
<evidence type="ECO:0000313" key="2">
    <source>
        <dbReference type="EMBL" id="MDP1519855.1"/>
    </source>
</evidence>
<organism evidence="2 3">
    <name type="scientific">Porticoccus litoralis</name>
    <dbReference type="NCBI Taxonomy" id="434086"/>
    <lineage>
        <taxon>Bacteria</taxon>
        <taxon>Pseudomonadati</taxon>
        <taxon>Pseudomonadota</taxon>
        <taxon>Gammaproteobacteria</taxon>
        <taxon>Cellvibrionales</taxon>
        <taxon>Porticoccaceae</taxon>
        <taxon>Porticoccus</taxon>
    </lineage>
</organism>
<dbReference type="Proteomes" id="UP001178354">
    <property type="component" value="Unassembled WGS sequence"/>
</dbReference>
<dbReference type="PIRSF" id="PIRSF031679">
    <property type="entry name" value="Mtase_Alr7345_prd"/>
    <property type="match status" value="1"/>
</dbReference>
<dbReference type="Gene3D" id="3.40.50.150">
    <property type="entry name" value="Vaccinia Virus protein VP39"/>
    <property type="match status" value="1"/>
</dbReference>
<dbReference type="InterPro" id="IPR016980">
    <property type="entry name" value="S-AdoMet-dep_MeTrfase_Alr7345"/>
</dbReference>
<reference evidence="2" key="1">
    <citation type="journal article" date="2010" name="Int. J. Syst. Evol. Microbiol.">
        <title>Porticoccus litoralis gen. nov., sp. nov., a gammaproteobacterium isolated from the Yellow Sea.</title>
        <authorList>
            <person name="Oh H.M."/>
            <person name="Kim H."/>
            <person name="Kim K.M."/>
            <person name="Min G.S."/>
            <person name="Cho J.C."/>
        </authorList>
    </citation>
    <scope>NUCLEOTIDE SEQUENCE</scope>
    <source>
        <strain evidence="2">DSM 25064</strain>
    </source>
</reference>
<dbReference type="SUPFAM" id="SSF53335">
    <property type="entry name" value="S-adenosyl-L-methionine-dependent methyltransferases"/>
    <property type="match status" value="1"/>
</dbReference>
<evidence type="ECO:0000256" key="1">
    <source>
        <dbReference type="SAM" id="SignalP"/>
    </source>
</evidence>
<dbReference type="InterPro" id="IPR029063">
    <property type="entry name" value="SAM-dependent_MTases_sf"/>
</dbReference>
<feature type="chain" id="PRO_5043914058" evidence="1">
    <location>
        <begin position="24"/>
        <end position="265"/>
    </location>
</feature>
<comment type="caution">
    <text evidence="2">The sequence shown here is derived from an EMBL/GenBank/DDBJ whole genome shotgun (WGS) entry which is preliminary data.</text>
</comment>
<dbReference type="GO" id="GO:0008168">
    <property type="term" value="F:methyltransferase activity"/>
    <property type="evidence" value="ECO:0007669"/>
    <property type="project" value="UniProtKB-KW"/>
</dbReference>
<feature type="signal peptide" evidence="1">
    <location>
        <begin position="1"/>
        <end position="23"/>
    </location>
</feature>
<keyword evidence="3" id="KW-1185">Reference proteome</keyword>
<dbReference type="AlphaFoldDB" id="A0AAW8AYB9"/>
<reference evidence="2" key="2">
    <citation type="submission" date="2023-08" db="EMBL/GenBank/DDBJ databases">
        <authorList>
            <person name="Luo J."/>
        </authorList>
    </citation>
    <scope>NUCLEOTIDE SEQUENCE</scope>
    <source>
        <strain evidence="2">DSM 25064</strain>
    </source>
</reference>
<dbReference type="GO" id="GO:0032259">
    <property type="term" value="P:methylation"/>
    <property type="evidence" value="ECO:0007669"/>
    <property type="project" value="UniProtKB-KW"/>
</dbReference>